<dbReference type="OrthoDB" id="425354at2759"/>
<dbReference type="Gene3D" id="2.40.128.20">
    <property type="match status" value="1"/>
</dbReference>
<organism evidence="1 2">
    <name type="scientific">Ascochyta lentis</name>
    <dbReference type="NCBI Taxonomy" id="205686"/>
    <lineage>
        <taxon>Eukaryota</taxon>
        <taxon>Fungi</taxon>
        <taxon>Dikarya</taxon>
        <taxon>Ascomycota</taxon>
        <taxon>Pezizomycotina</taxon>
        <taxon>Dothideomycetes</taxon>
        <taxon>Pleosporomycetidae</taxon>
        <taxon>Pleosporales</taxon>
        <taxon>Pleosporineae</taxon>
        <taxon>Didymellaceae</taxon>
        <taxon>Ascochyta</taxon>
    </lineage>
</organism>
<dbReference type="PANTHER" id="PTHR38115:SF1">
    <property type="entry name" value="LIPOCALIN-LIKE DOMAIN-CONTAINING PROTEIN"/>
    <property type="match status" value="1"/>
</dbReference>
<dbReference type="InterPro" id="IPR053037">
    <property type="entry name" value="Pericyclase_pydY-like"/>
</dbReference>
<dbReference type="Proteomes" id="UP000651452">
    <property type="component" value="Unassembled WGS sequence"/>
</dbReference>
<dbReference type="InterPro" id="IPR012674">
    <property type="entry name" value="Calycin"/>
</dbReference>
<dbReference type="SUPFAM" id="SSF50814">
    <property type="entry name" value="Lipocalins"/>
    <property type="match status" value="1"/>
</dbReference>
<keyword evidence="2" id="KW-1185">Reference proteome</keyword>
<dbReference type="EMBL" id="RZGK01000014">
    <property type="protein sequence ID" value="KAF9694189.1"/>
    <property type="molecule type" value="Genomic_DNA"/>
</dbReference>
<sequence length="214" mass="23816">MFELNTHLPEELTAYKDPQTSNITDLPDTTMAAPPNVTLQSLSGKYTLNKSCSDDFSKVLALQGINMLVRKAATAASVHLTIRQPDAQHINMAQSVTAGKIPGTTEEYTLDWEWRSNEDSFFGTVEGRSRWVSVDEGRQSGIVGAEGGDWMEGDSEAKLIQAEGKKPDGEWEAAHLWGFEVVDGERRHTRRVLVKNDKGEELRVRMVYDFVSGL</sequence>
<accession>A0A8H7IXP3</accession>
<dbReference type="AlphaFoldDB" id="A0A8H7IXP3"/>
<name>A0A8H7IXP3_9PLEO</name>
<reference evidence="1" key="1">
    <citation type="submission" date="2018-12" db="EMBL/GenBank/DDBJ databases">
        <authorList>
            <person name="Syme R.A."/>
            <person name="Farfan-Caceres L."/>
            <person name="Lichtenzveig J."/>
        </authorList>
    </citation>
    <scope>NUCLEOTIDE SEQUENCE</scope>
    <source>
        <strain evidence="1">Al4</strain>
    </source>
</reference>
<evidence type="ECO:0000313" key="1">
    <source>
        <dbReference type="EMBL" id="KAF9694189.1"/>
    </source>
</evidence>
<protein>
    <submittedName>
        <fullName evidence="1">Uncharacterized protein</fullName>
    </submittedName>
</protein>
<comment type="caution">
    <text evidence="1">The sequence shown here is derived from an EMBL/GenBank/DDBJ whole genome shotgun (WGS) entry which is preliminary data.</text>
</comment>
<evidence type="ECO:0000313" key="2">
    <source>
        <dbReference type="Proteomes" id="UP000651452"/>
    </source>
</evidence>
<reference evidence="1" key="2">
    <citation type="submission" date="2020-09" db="EMBL/GenBank/DDBJ databases">
        <title>Reference genome assembly for Australian Ascochyta lentis isolate Al4.</title>
        <authorList>
            <person name="Lee R.C."/>
            <person name="Farfan-Caceres L.M."/>
            <person name="Debler J.W."/>
            <person name="Williams A.H."/>
            <person name="Henares B.M."/>
        </authorList>
    </citation>
    <scope>NUCLEOTIDE SEQUENCE</scope>
    <source>
        <strain evidence="1">Al4</strain>
    </source>
</reference>
<dbReference type="PANTHER" id="PTHR38115">
    <property type="entry name" value="LIPOCALIN-LIKE DOMAIN-CONTAINING PROTEIN"/>
    <property type="match status" value="1"/>
</dbReference>
<gene>
    <name evidence="1" type="ORF">EKO04_007997</name>
</gene>
<proteinExistence type="predicted"/>